<evidence type="ECO:0000313" key="1">
    <source>
        <dbReference type="EMBL" id="MBD1385889.1"/>
    </source>
</evidence>
<dbReference type="EMBL" id="JACWMW010000002">
    <property type="protein sequence ID" value="MBD1385889.1"/>
    <property type="molecule type" value="Genomic_DNA"/>
</dbReference>
<name>A0ABR7X5N1_9SPHI</name>
<dbReference type="RefSeq" id="WP_191175740.1">
    <property type="nucleotide sequence ID" value="NZ_JACWMW010000002.1"/>
</dbReference>
<keyword evidence="2" id="KW-1185">Reference proteome</keyword>
<gene>
    <name evidence="1" type="ORF">IDJ75_11410</name>
</gene>
<sequence>MEAVIIQPNFTSSLTFKQVMEKFFKAHTPEETKVLFWKFFQCWVTRDCNIKADLSDEEVAKFFDHLIDLITATHQLHEANAAIPGPQEGDDRE</sequence>
<proteinExistence type="predicted"/>
<comment type="caution">
    <text evidence="1">The sequence shown here is derived from an EMBL/GenBank/DDBJ whole genome shotgun (WGS) entry which is preliminary data.</text>
</comment>
<evidence type="ECO:0000313" key="2">
    <source>
        <dbReference type="Proteomes" id="UP000618754"/>
    </source>
</evidence>
<organism evidence="1 2">
    <name type="scientific">Mucilaginibacter rigui</name>
    <dbReference type="NCBI Taxonomy" id="534635"/>
    <lineage>
        <taxon>Bacteria</taxon>
        <taxon>Pseudomonadati</taxon>
        <taxon>Bacteroidota</taxon>
        <taxon>Sphingobacteriia</taxon>
        <taxon>Sphingobacteriales</taxon>
        <taxon>Sphingobacteriaceae</taxon>
        <taxon>Mucilaginibacter</taxon>
    </lineage>
</organism>
<dbReference type="Proteomes" id="UP000618754">
    <property type="component" value="Unassembled WGS sequence"/>
</dbReference>
<protein>
    <submittedName>
        <fullName evidence="1">Uncharacterized protein</fullName>
    </submittedName>
</protein>
<accession>A0ABR7X5N1</accession>
<reference evidence="1 2" key="1">
    <citation type="submission" date="2020-09" db="EMBL/GenBank/DDBJ databases">
        <title>Novel species of Mucilaginibacter isolated from a glacier on the Tibetan Plateau.</title>
        <authorList>
            <person name="Liu Q."/>
            <person name="Xin Y.-H."/>
        </authorList>
    </citation>
    <scope>NUCLEOTIDE SEQUENCE [LARGE SCALE GENOMIC DNA]</scope>
    <source>
        <strain evidence="1 2">CGMCC 1.13878</strain>
    </source>
</reference>